<dbReference type="GO" id="GO:0140359">
    <property type="term" value="F:ABC-type transporter activity"/>
    <property type="evidence" value="ECO:0007669"/>
    <property type="project" value="InterPro"/>
</dbReference>
<organism evidence="8 12">
    <name type="scientific">Streptococcus macedonicus</name>
    <name type="common">Streptococcus gallolyticus macedonicus</name>
    <dbReference type="NCBI Taxonomy" id="59310"/>
    <lineage>
        <taxon>Bacteria</taxon>
        <taxon>Bacillati</taxon>
        <taxon>Bacillota</taxon>
        <taxon>Bacilli</taxon>
        <taxon>Lactobacillales</taxon>
        <taxon>Streptococcaceae</taxon>
        <taxon>Streptococcus</taxon>
    </lineage>
</organism>
<dbReference type="PIRSF" id="PIRSF006648">
    <property type="entry name" value="DrrB"/>
    <property type="match status" value="1"/>
</dbReference>
<dbReference type="InterPro" id="IPR000412">
    <property type="entry name" value="ABC_2_transport"/>
</dbReference>
<evidence type="ECO:0000313" key="11">
    <source>
        <dbReference type="Proteomes" id="UP000221763"/>
    </source>
</evidence>
<reference evidence="11 12" key="1">
    <citation type="submission" date="2017-10" db="EMBL/GenBank/DDBJ databases">
        <title>Whole-genome sequence of three Streptococcus macedonicus strains isolated from Italian cheeses of the Veneto region.</title>
        <authorList>
            <person name="Treu L."/>
            <person name="De Diego-Diaz B."/>
            <person name="Papadimitriou K."/>
            <person name="Tsakalidou E."/>
            <person name="Corich V."/>
            <person name="Giacomini A."/>
        </authorList>
    </citation>
    <scope>NUCLEOTIDE SEQUENCE [LARGE SCALE GENOMIC DNA]</scope>
    <source>
        <strain evidence="9 11">19AS</strain>
        <strain evidence="8 12">27MV</strain>
    </source>
</reference>
<dbReference type="Proteomes" id="UP001209889">
    <property type="component" value="Unassembled WGS sequence"/>
</dbReference>
<dbReference type="PANTHER" id="PTHR43077:SF11">
    <property type="entry name" value="TRANSPORT PERMEASE YVFS-RELATED"/>
    <property type="match status" value="1"/>
</dbReference>
<evidence type="ECO:0000313" key="10">
    <source>
        <dbReference type="EMBL" id="WAK63871.1"/>
    </source>
</evidence>
<keyword evidence="3 5" id="KW-1133">Transmembrane helix</keyword>
<evidence type="ECO:0000313" key="13">
    <source>
        <dbReference type="Proteomes" id="UP001209889"/>
    </source>
</evidence>
<evidence type="ECO:0000256" key="4">
    <source>
        <dbReference type="ARBA" id="ARBA00023136"/>
    </source>
</evidence>
<sequence>MIALLKIEWIKTWRFWMTFVLSIGMPVFFFLFFSGMELSSNSEEQKVLVTAYMLTMTAFSMSSFGFFSFPAMLVEDKTNHWLTYIEHSSVPIWQYYLAKVIRVLFCFLLSIVATFLFGAIFRGVSMPLSRWFGAGALLLVSSFLFLAFGLLISQIKSQQLMTIVGDISFIGLAIIGGSWMPIENFPDWMQKISKVTPVYHVNQLVTQFAQKGQINGKSLIIILGYVIIIAALALMIKNKTEVK</sequence>
<evidence type="ECO:0000256" key="2">
    <source>
        <dbReference type="ARBA" id="ARBA00022692"/>
    </source>
</evidence>
<reference evidence="7" key="4">
    <citation type="submission" date="2022-11" db="EMBL/GenBank/DDBJ databases">
        <authorList>
            <person name="Johnson J.D."/>
        </authorList>
    </citation>
    <scope>NUCLEOTIDE SEQUENCE</scope>
    <source>
        <strain evidence="7">E28</strain>
        <strain evidence="10">E37</strain>
    </source>
</reference>
<feature type="transmembrane region" description="Helical" evidence="5">
    <location>
        <begin position="163"/>
        <end position="182"/>
    </location>
</feature>
<feature type="transmembrane region" description="Helical" evidence="5">
    <location>
        <begin position="12"/>
        <end position="33"/>
    </location>
</feature>
<reference evidence="10" key="2">
    <citation type="submission" date="2022-11" db="EMBL/GenBank/DDBJ databases">
        <title>Streptococcus macedonicus and Acinetobacter baumannii: co-inhabitants of the cheese production environment.</title>
        <authorList>
            <person name="Johnson J."/>
        </authorList>
    </citation>
    <scope>NUCLEOTIDE SEQUENCE</scope>
    <source>
        <strain evidence="10">E37</strain>
    </source>
</reference>
<keyword evidence="2 5" id="KW-0812">Transmembrane</keyword>
<evidence type="ECO:0000259" key="6">
    <source>
        <dbReference type="Pfam" id="PF12698"/>
    </source>
</evidence>
<name>A0A081JIV3_STRMC</name>
<keyword evidence="4 5" id="KW-0472">Membrane</keyword>
<feature type="transmembrane region" description="Helical" evidence="5">
    <location>
        <begin position="131"/>
        <end position="151"/>
    </location>
</feature>
<proteinExistence type="predicted"/>
<dbReference type="EMBL" id="JAPHJC010000002">
    <property type="protein sequence ID" value="MCW8677124.1"/>
    <property type="molecule type" value="Genomic_DNA"/>
</dbReference>
<comment type="subcellular location">
    <subcellularLocation>
        <location evidence="1">Membrane</location>
        <topology evidence="1">Multi-pass membrane protein</topology>
    </subcellularLocation>
</comment>
<dbReference type="EMBL" id="PEBN01000021">
    <property type="protein sequence ID" value="PHV57775.1"/>
    <property type="molecule type" value="Genomic_DNA"/>
</dbReference>
<reference evidence="13" key="3">
    <citation type="submission" date="2022-11" db="EMBL/GenBank/DDBJ databases">
        <title>Streptococcus macedonicus and Acinetobacter baumannii: co-inhabitants of the cheese production environment.</title>
        <authorList>
            <person name="Johnson J."/>
            <person name="Curtin C."/>
            <person name="Waite-Cusic J."/>
        </authorList>
    </citation>
    <scope>NUCLEOTIDE SEQUENCE [LARGE SCALE GENOMIC DNA]</scope>
    <source>
        <strain evidence="13">E28</strain>
    </source>
</reference>
<evidence type="ECO:0000256" key="5">
    <source>
        <dbReference type="SAM" id="Phobius"/>
    </source>
</evidence>
<dbReference type="InterPro" id="IPR051328">
    <property type="entry name" value="T7SS_ABC-Transporter"/>
</dbReference>
<dbReference type="InterPro" id="IPR013525">
    <property type="entry name" value="ABC2_TM"/>
</dbReference>
<dbReference type="Proteomes" id="UP000221763">
    <property type="component" value="Unassembled WGS sequence"/>
</dbReference>
<dbReference type="Proteomes" id="UP001156410">
    <property type="component" value="Chromosome"/>
</dbReference>
<evidence type="ECO:0000256" key="1">
    <source>
        <dbReference type="ARBA" id="ARBA00004141"/>
    </source>
</evidence>
<dbReference type="GO" id="GO:0043190">
    <property type="term" value="C:ATP-binding cassette (ABC) transporter complex"/>
    <property type="evidence" value="ECO:0007669"/>
    <property type="project" value="InterPro"/>
</dbReference>
<evidence type="ECO:0000256" key="3">
    <source>
        <dbReference type="ARBA" id="ARBA00022989"/>
    </source>
</evidence>
<dbReference type="PANTHER" id="PTHR43077">
    <property type="entry name" value="TRANSPORT PERMEASE YVFS-RELATED"/>
    <property type="match status" value="1"/>
</dbReference>
<feature type="transmembrane region" description="Helical" evidence="5">
    <location>
        <begin position="95"/>
        <end position="119"/>
    </location>
</feature>
<dbReference type="OMA" id="NMVEYYL"/>
<feature type="transmembrane region" description="Helical" evidence="5">
    <location>
        <begin position="53"/>
        <end position="74"/>
    </location>
</feature>
<dbReference type="EMBL" id="PEBM01000032">
    <property type="protein sequence ID" value="PHV57222.1"/>
    <property type="molecule type" value="Genomic_DNA"/>
</dbReference>
<gene>
    <name evidence="9" type="ORF">CS009_04685</name>
    <name evidence="8" type="ORF">CS010_05755</name>
    <name evidence="10" type="ORF">OQG81_03155</name>
    <name evidence="7" type="ORF">OQH01_00800</name>
</gene>
<protein>
    <submittedName>
        <fullName evidence="8">ABC transporter permease</fullName>
    </submittedName>
</protein>
<keyword evidence="13" id="KW-1185">Reference proteome</keyword>
<dbReference type="Pfam" id="PF12698">
    <property type="entry name" value="ABC2_membrane_3"/>
    <property type="match status" value="1"/>
</dbReference>
<evidence type="ECO:0000313" key="12">
    <source>
        <dbReference type="Proteomes" id="UP000222913"/>
    </source>
</evidence>
<dbReference type="EMBL" id="CP113440">
    <property type="protein sequence ID" value="WAK63871.1"/>
    <property type="molecule type" value="Genomic_DNA"/>
</dbReference>
<dbReference type="Proteomes" id="UP000222913">
    <property type="component" value="Unassembled WGS sequence"/>
</dbReference>
<feature type="domain" description="ABC-2 type transporter transmembrane" evidence="6">
    <location>
        <begin position="44"/>
        <end position="234"/>
    </location>
</feature>
<dbReference type="AlphaFoldDB" id="A0A081JIV3"/>
<dbReference type="RefSeq" id="WP_014294127.1">
    <property type="nucleotide sequence ID" value="NZ_CP113440.1"/>
</dbReference>
<evidence type="ECO:0000313" key="9">
    <source>
        <dbReference type="EMBL" id="PHV57775.1"/>
    </source>
</evidence>
<feature type="transmembrane region" description="Helical" evidence="5">
    <location>
        <begin position="218"/>
        <end position="236"/>
    </location>
</feature>
<evidence type="ECO:0000313" key="7">
    <source>
        <dbReference type="EMBL" id="MCW8677124.1"/>
    </source>
</evidence>
<reference evidence="13" key="5">
    <citation type="submission" date="2023-07" db="EMBL/GenBank/DDBJ databases">
        <title>Streptococcus macedonicus and Acinetobacter baumannii: co-inhabitants of the cheese production environment.</title>
        <authorList>
            <person name="Johnson J."/>
            <person name="Curtin C."/>
            <person name="Waite-Cusic J."/>
        </authorList>
    </citation>
    <scope>NUCLEOTIDE SEQUENCE [LARGE SCALE GENOMIC DNA]</scope>
    <source>
        <strain evidence="13">E28</strain>
    </source>
</reference>
<accession>A0A081JIV3</accession>
<evidence type="ECO:0000313" key="8">
    <source>
        <dbReference type="EMBL" id="PHV57222.1"/>
    </source>
</evidence>
<reference evidence="7" key="6">
    <citation type="submission" date="2024-05" db="EMBL/GenBank/DDBJ databases">
        <title>Streptococcus macedonicus and Acinetobacter baumannii: co-inhabitants of the cheese production environment.</title>
        <authorList>
            <person name="Johnson J."/>
            <person name="Curtin C."/>
            <person name="Waite-Cusic J."/>
        </authorList>
    </citation>
    <scope>NUCLEOTIDE SEQUENCE</scope>
    <source>
        <strain evidence="7">E28</strain>
    </source>
</reference>